<evidence type="ECO:0000313" key="3">
    <source>
        <dbReference type="Proteomes" id="UP001596513"/>
    </source>
</evidence>
<dbReference type="SUPFAM" id="SSF52833">
    <property type="entry name" value="Thioredoxin-like"/>
    <property type="match status" value="1"/>
</dbReference>
<dbReference type="Pfam" id="PF08534">
    <property type="entry name" value="Redoxin"/>
    <property type="match status" value="1"/>
</dbReference>
<evidence type="ECO:0000313" key="2">
    <source>
        <dbReference type="EMBL" id="MFC7671242.1"/>
    </source>
</evidence>
<dbReference type="InterPro" id="IPR013740">
    <property type="entry name" value="Redoxin"/>
</dbReference>
<dbReference type="Gene3D" id="3.40.30.10">
    <property type="entry name" value="Glutaredoxin"/>
    <property type="match status" value="1"/>
</dbReference>
<dbReference type="Proteomes" id="UP001596513">
    <property type="component" value="Unassembled WGS sequence"/>
</dbReference>
<accession>A0ABW2UFQ8</accession>
<gene>
    <name evidence="2" type="ORF">ACFQT0_30460</name>
</gene>
<dbReference type="InterPro" id="IPR036249">
    <property type="entry name" value="Thioredoxin-like_sf"/>
</dbReference>
<keyword evidence="3" id="KW-1185">Reference proteome</keyword>
<comment type="caution">
    <text evidence="2">The sequence shown here is derived from an EMBL/GenBank/DDBJ whole genome shotgun (WGS) entry which is preliminary data.</text>
</comment>
<reference evidence="3" key="1">
    <citation type="journal article" date="2019" name="Int. J. Syst. Evol. Microbiol.">
        <title>The Global Catalogue of Microorganisms (GCM) 10K type strain sequencing project: providing services to taxonomists for standard genome sequencing and annotation.</title>
        <authorList>
            <consortium name="The Broad Institute Genomics Platform"/>
            <consortium name="The Broad Institute Genome Sequencing Center for Infectious Disease"/>
            <person name="Wu L."/>
            <person name="Ma J."/>
        </authorList>
    </citation>
    <scope>NUCLEOTIDE SEQUENCE [LARGE SCALE GENOMIC DNA]</scope>
    <source>
        <strain evidence="3">JCM 19635</strain>
    </source>
</reference>
<proteinExistence type="predicted"/>
<sequence length="67" mass="7336">MPVILTGGAYPHNLPLVTLDGKAVNLSDLKGKVVFVNLWATGARPAAPRCPASKPYIRRLINRRWPS</sequence>
<dbReference type="RefSeq" id="WP_380207252.1">
    <property type="nucleotide sequence ID" value="NZ_JBHTEK010000006.1"/>
</dbReference>
<dbReference type="EMBL" id="JBHTEK010000006">
    <property type="protein sequence ID" value="MFC7671242.1"/>
    <property type="molecule type" value="Genomic_DNA"/>
</dbReference>
<protein>
    <submittedName>
        <fullName evidence="2">TlpA family protein disulfide reductase</fullName>
    </submittedName>
</protein>
<organism evidence="2 3">
    <name type="scientific">Hymenobacter humi</name>
    <dbReference type="NCBI Taxonomy" id="1411620"/>
    <lineage>
        <taxon>Bacteria</taxon>
        <taxon>Pseudomonadati</taxon>
        <taxon>Bacteroidota</taxon>
        <taxon>Cytophagia</taxon>
        <taxon>Cytophagales</taxon>
        <taxon>Hymenobacteraceae</taxon>
        <taxon>Hymenobacter</taxon>
    </lineage>
</organism>
<name>A0ABW2UFQ8_9BACT</name>
<feature type="domain" description="Redoxin" evidence="1">
    <location>
        <begin position="13"/>
        <end position="61"/>
    </location>
</feature>
<evidence type="ECO:0000259" key="1">
    <source>
        <dbReference type="Pfam" id="PF08534"/>
    </source>
</evidence>